<dbReference type="GO" id="GO:0000455">
    <property type="term" value="P:enzyme-directed rRNA pseudouridine synthesis"/>
    <property type="evidence" value="ECO:0007669"/>
    <property type="project" value="TreeGrafter"/>
</dbReference>
<dbReference type="EMBL" id="UINC01022640">
    <property type="protein sequence ID" value="SVA92681.1"/>
    <property type="molecule type" value="Genomic_DNA"/>
</dbReference>
<evidence type="ECO:0000256" key="1">
    <source>
        <dbReference type="ARBA" id="ARBA00004173"/>
    </source>
</evidence>
<evidence type="ECO:0000256" key="3">
    <source>
        <dbReference type="ARBA" id="ARBA00023235"/>
    </source>
</evidence>
<dbReference type="InterPro" id="IPR006145">
    <property type="entry name" value="PsdUridine_synth_RsuA/RluA"/>
</dbReference>
<sequence length="180" mass="20733">GGSKIGVSIDDIIKKFNVDNSRLRLVHRLDKDTSGIMMFALSIQSSRYFYDLFSNRKIKKIYYAIVENKPPKNKGNFKDQIIEKGVNLNAETKYEVVKQLPGSLYLLKLSPRTGRKHQIRIHCSINGCPILSDQKYNNSSNYKDRNNKLFLHAGEIEFKDQLGKKINVKAALPAHFRKYI</sequence>
<dbReference type="PROSITE" id="PS01129">
    <property type="entry name" value="PSI_RLU"/>
    <property type="match status" value="1"/>
</dbReference>
<organism evidence="5">
    <name type="scientific">marine metagenome</name>
    <dbReference type="NCBI Taxonomy" id="408172"/>
    <lineage>
        <taxon>unclassified sequences</taxon>
        <taxon>metagenomes</taxon>
        <taxon>ecological metagenomes</taxon>
    </lineage>
</organism>
<evidence type="ECO:0000313" key="5">
    <source>
        <dbReference type="EMBL" id="SVA92681.1"/>
    </source>
</evidence>
<name>A0A381ZUP0_9ZZZZ</name>
<proteinExistence type="predicted"/>
<accession>A0A381ZUP0</accession>
<dbReference type="InterPro" id="IPR020103">
    <property type="entry name" value="PsdUridine_synth_cat_dom_sf"/>
</dbReference>
<reference evidence="5" key="1">
    <citation type="submission" date="2018-05" db="EMBL/GenBank/DDBJ databases">
        <authorList>
            <person name="Lanie J.A."/>
            <person name="Ng W.-L."/>
            <person name="Kazmierczak K.M."/>
            <person name="Andrzejewski T.M."/>
            <person name="Davidsen T.M."/>
            <person name="Wayne K.J."/>
            <person name="Tettelin H."/>
            <person name="Glass J.I."/>
            <person name="Rusch D."/>
            <person name="Podicherti R."/>
            <person name="Tsui H.-C.T."/>
            <person name="Winkler M.E."/>
        </authorList>
    </citation>
    <scope>NUCLEOTIDE SEQUENCE</scope>
</reference>
<feature type="non-terminal residue" evidence="5">
    <location>
        <position position="1"/>
    </location>
</feature>
<dbReference type="GO" id="GO:0009982">
    <property type="term" value="F:pseudouridine synthase activity"/>
    <property type="evidence" value="ECO:0007669"/>
    <property type="project" value="InterPro"/>
</dbReference>
<gene>
    <name evidence="5" type="ORF">METZ01_LOCUS145535</name>
</gene>
<dbReference type="CDD" id="cd02869">
    <property type="entry name" value="PseudoU_synth_RluA_like"/>
    <property type="match status" value="1"/>
</dbReference>
<dbReference type="GO" id="GO:0003723">
    <property type="term" value="F:RNA binding"/>
    <property type="evidence" value="ECO:0007669"/>
    <property type="project" value="InterPro"/>
</dbReference>
<dbReference type="Gene3D" id="3.30.2350.10">
    <property type="entry name" value="Pseudouridine synthase"/>
    <property type="match status" value="1"/>
</dbReference>
<dbReference type="Pfam" id="PF00849">
    <property type="entry name" value="PseudoU_synth_2"/>
    <property type="match status" value="1"/>
</dbReference>
<dbReference type="InterPro" id="IPR006224">
    <property type="entry name" value="PsdUridine_synth_RluA-like_CS"/>
</dbReference>
<protein>
    <recommendedName>
        <fullName evidence="4">Pseudouridine synthase RsuA/RluA-like domain-containing protein</fullName>
    </recommendedName>
</protein>
<dbReference type="PANTHER" id="PTHR21600:SF81">
    <property type="entry name" value="21S RRNA PSEUDOURIDINE(2819) SYNTHASE"/>
    <property type="match status" value="1"/>
</dbReference>
<keyword evidence="3" id="KW-0413">Isomerase</keyword>
<feature type="domain" description="Pseudouridine synthase RsuA/RluA-like" evidence="4">
    <location>
        <begin position="14"/>
        <end position="124"/>
    </location>
</feature>
<dbReference type="PANTHER" id="PTHR21600">
    <property type="entry name" value="MITOCHONDRIAL RNA PSEUDOURIDINE SYNTHASE"/>
    <property type="match status" value="1"/>
</dbReference>
<dbReference type="SUPFAM" id="SSF55120">
    <property type="entry name" value="Pseudouridine synthase"/>
    <property type="match status" value="1"/>
</dbReference>
<keyword evidence="2" id="KW-0496">Mitochondrion</keyword>
<evidence type="ECO:0000259" key="4">
    <source>
        <dbReference type="Pfam" id="PF00849"/>
    </source>
</evidence>
<dbReference type="AlphaFoldDB" id="A0A381ZUP0"/>
<dbReference type="GO" id="GO:0005739">
    <property type="term" value="C:mitochondrion"/>
    <property type="evidence" value="ECO:0007669"/>
    <property type="project" value="UniProtKB-SubCell"/>
</dbReference>
<dbReference type="InterPro" id="IPR050188">
    <property type="entry name" value="RluA_PseudoU_synthase"/>
</dbReference>
<evidence type="ECO:0000256" key="2">
    <source>
        <dbReference type="ARBA" id="ARBA00023128"/>
    </source>
</evidence>
<comment type="subcellular location">
    <subcellularLocation>
        <location evidence="1">Mitochondrion</location>
    </subcellularLocation>
</comment>